<name>A0A8H6SQL2_9AGAR</name>
<evidence type="ECO:0000256" key="4">
    <source>
        <dbReference type="ARBA" id="ARBA00022884"/>
    </source>
</evidence>
<sequence length="276" mass="30221">MAAPLQADFELPVLPQIRQESIHKQVFTHRSYYARPAPGFEDKANDPSPDYEKQANRRCYAVLELAVTTLLTELYPRLHVGPATKLRSMIVENANLATISVKYGLPGHLLADRTQALSLKHTTGVQADIFEAYVGGLYNDQGMDAVQSWLHRLFKPYAELYYNTLRAQYGQLSVPESGSDTSGGHLALFNQLLASRNVEWYHNQGTAAIEAMSADPGPAPAVLDAYRVALGNKATPIWSAHVRIDGELFAQGIANSKKAAKTEAAKQGLCKLGVTV</sequence>
<proteinExistence type="predicted"/>
<evidence type="ECO:0000256" key="5">
    <source>
        <dbReference type="PROSITE-ProRule" id="PRU00266"/>
    </source>
</evidence>
<dbReference type="PROSITE" id="PS50137">
    <property type="entry name" value="DS_RBD"/>
    <property type="match status" value="1"/>
</dbReference>
<dbReference type="Gene3D" id="3.30.160.20">
    <property type="match status" value="1"/>
</dbReference>
<dbReference type="GO" id="GO:0006364">
    <property type="term" value="P:rRNA processing"/>
    <property type="evidence" value="ECO:0007669"/>
    <property type="project" value="TreeGrafter"/>
</dbReference>
<evidence type="ECO:0000256" key="3">
    <source>
        <dbReference type="ARBA" id="ARBA00022801"/>
    </source>
</evidence>
<dbReference type="GO" id="GO:0005654">
    <property type="term" value="C:nucleoplasm"/>
    <property type="evidence" value="ECO:0007669"/>
    <property type="project" value="TreeGrafter"/>
</dbReference>
<dbReference type="Proteomes" id="UP000636479">
    <property type="component" value="Unassembled WGS sequence"/>
</dbReference>
<dbReference type="InterPro" id="IPR014720">
    <property type="entry name" value="dsRBD_dom"/>
</dbReference>
<dbReference type="PANTHER" id="PTHR11207">
    <property type="entry name" value="RIBONUCLEASE III"/>
    <property type="match status" value="1"/>
</dbReference>
<dbReference type="GO" id="GO:0034475">
    <property type="term" value="P:U4 snRNA 3'-end processing"/>
    <property type="evidence" value="ECO:0007669"/>
    <property type="project" value="TreeGrafter"/>
</dbReference>
<evidence type="ECO:0000259" key="7">
    <source>
        <dbReference type="PROSITE" id="PS50142"/>
    </source>
</evidence>
<dbReference type="RefSeq" id="XP_037220155.1">
    <property type="nucleotide sequence ID" value="XM_037364511.1"/>
</dbReference>
<feature type="domain" description="RNase III" evidence="7">
    <location>
        <begin position="17"/>
        <end position="142"/>
    </location>
</feature>
<dbReference type="SUPFAM" id="SSF54768">
    <property type="entry name" value="dsRNA-binding domain-like"/>
    <property type="match status" value="1"/>
</dbReference>
<evidence type="ECO:0000259" key="6">
    <source>
        <dbReference type="PROSITE" id="PS50137"/>
    </source>
</evidence>
<protein>
    <submittedName>
        <fullName evidence="8">Ribonuclease III</fullName>
    </submittedName>
</protein>
<accession>A0A8H6SQL2</accession>
<evidence type="ECO:0000313" key="8">
    <source>
        <dbReference type="EMBL" id="KAF7302155.1"/>
    </source>
</evidence>
<dbReference type="Gene3D" id="1.10.1520.10">
    <property type="entry name" value="Ribonuclease III domain"/>
    <property type="match status" value="1"/>
</dbReference>
<dbReference type="GO" id="GO:0004525">
    <property type="term" value="F:ribonuclease III activity"/>
    <property type="evidence" value="ECO:0007669"/>
    <property type="project" value="InterPro"/>
</dbReference>
<reference evidence="8" key="1">
    <citation type="submission" date="2020-05" db="EMBL/GenBank/DDBJ databases">
        <title>Mycena genomes resolve the evolution of fungal bioluminescence.</title>
        <authorList>
            <person name="Tsai I.J."/>
        </authorList>
    </citation>
    <scope>NUCLEOTIDE SEQUENCE</scope>
    <source>
        <strain evidence="8">171206Taipei</strain>
    </source>
</reference>
<evidence type="ECO:0000256" key="1">
    <source>
        <dbReference type="ARBA" id="ARBA00022722"/>
    </source>
</evidence>
<dbReference type="CDD" id="cd00593">
    <property type="entry name" value="RIBOc"/>
    <property type="match status" value="1"/>
</dbReference>
<dbReference type="SMART" id="SM00535">
    <property type="entry name" value="RIBOc"/>
    <property type="match status" value="1"/>
</dbReference>
<organism evidence="8 9">
    <name type="scientific">Mycena indigotica</name>
    <dbReference type="NCBI Taxonomy" id="2126181"/>
    <lineage>
        <taxon>Eukaryota</taxon>
        <taxon>Fungi</taxon>
        <taxon>Dikarya</taxon>
        <taxon>Basidiomycota</taxon>
        <taxon>Agaricomycotina</taxon>
        <taxon>Agaricomycetes</taxon>
        <taxon>Agaricomycetidae</taxon>
        <taxon>Agaricales</taxon>
        <taxon>Marasmiineae</taxon>
        <taxon>Mycenaceae</taxon>
        <taxon>Mycena</taxon>
    </lineage>
</organism>
<dbReference type="OrthoDB" id="2392202at2759"/>
<keyword evidence="3" id="KW-0378">Hydrolase</keyword>
<dbReference type="Pfam" id="PF00636">
    <property type="entry name" value="Ribonuclease_3"/>
    <property type="match status" value="1"/>
</dbReference>
<dbReference type="PANTHER" id="PTHR11207:SF0">
    <property type="entry name" value="RIBONUCLEASE 3"/>
    <property type="match status" value="1"/>
</dbReference>
<keyword evidence="2" id="KW-0255">Endonuclease</keyword>
<feature type="domain" description="DRBM" evidence="6">
    <location>
        <begin position="226"/>
        <end position="274"/>
    </location>
</feature>
<dbReference type="GO" id="GO:0006369">
    <property type="term" value="P:termination of RNA polymerase II transcription"/>
    <property type="evidence" value="ECO:0007669"/>
    <property type="project" value="TreeGrafter"/>
</dbReference>
<evidence type="ECO:0000313" key="9">
    <source>
        <dbReference type="Proteomes" id="UP000636479"/>
    </source>
</evidence>
<dbReference type="SUPFAM" id="SSF69065">
    <property type="entry name" value="RNase III domain-like"/>
    <property type="match status" value="1"/>
</dbReference>
<dbReference type="AlphaFoldDB" id="A0A8H6SQL2"/>
<dbReference type="EMBL" id="JACAZF010000006">
    <property type="protein sequence ID" value="KAF7302155.1"/>
    <property type="molecule type" value="Genomic_DNA"/>
</dbReference>
<keyword evidence="1" id="KW-0540">Nuclease</keyword>
<keyword evidence="4 5" id="KW-0694">RNA-binding</keyword>
<evidence type="ECO:0000256" key="2">
    <source>
        <dbReference type="ARBA" id="ARBA00022759"/>
    </source>
</evidence>
<dbReference type="GO" id="GO:0003723">
    <property type="term" value="F:RNA binding"/>
    <property type="evidence" value="ECO:0007669"/>
    <property type="project" value="UniProtKB-UniRule"/>
</dbReference>
<dbReference type="PROSITE" id="PS50142">
    <property type="entry name" value="RNASE_3_2"/>
    <property type="match status" value="1"/>
</dbReference>
<dbReference type="Pfam" id="PF00035">
    <property type="entry name" value="dsrm"/>
    <property type="match status" value="1"/>
</dbReference>
<dbReference type="InterPro" id="IPR000999">
    <property type="entry name" value="RNase_III_dom"/>
</dbReference>
<gene>
    <name evidence="8" type="ORF">MIND_00782400</name>
</gene>
<dbReference type="GeneID" id="59347027"/>
<dbReference type="InterPro" id="IPR036389">
    <property type="entry name" value="RNase_III_sf"/>
</dbReference>
<keyword evidence="9" id="KW-1185">Reference proteome</keyword>
<comment type="caution">
    <text evidence="8">The sequence shown here is derived from an EMBL/GenBank/DDBJ whole genome shotgun (WGS) entry which is preliminary data.</text>
</comment>